<evidence type="ECO:0000256" key="3">
    <source>
        <dbReference type="ARBA" id="ARBA00022634"/>
    </source>
</evidence>
<gene>
    <name evidence="7" type="ORF">WDK88_22765</name>
</gene>
<sequence length="92" mass="10306">MSRKRLPNKRRSIAFNFEHEGFRYRATASRFADGTLAEIFLDTDKLDTPLQQNAETAALLVSLLLQHGVDVDTIRHSIRGPIAIAMELAEAP</sequence>
<feature type="domain" description="TSCPD" evidence="6">
    <location>
        <begin position="31"/>
        <end position="80"/>
    </location>
</feature>
<comment type="similarity">
    <text evidence="1">Belongs to the ribonucleoside diphosphate reductase class-2 family.</text>
</comment>
<reference evidence="7" key="2">
    <citation type="submission" date="2024-03" db="EMBL/GenBank/DDBJ databases">
        <authorList>
            <person name="Bromfield E.S.P."/>
            <person name="Cloutier S."/>
        </authorList>
    </citation>
    <scope>NUCLEOTIDE SEQUENCE</scope>
    <source>
        <strain evidence="7">5S5</strain>
    </source>
</reference>
<keyword evidence="4" id="KW-0547">Nucleotide-binding</keyword>
<comment type="catalytic activity">
    <reaction evidence="5">
        <text>a 2'-deoxyribonucleoside 5'-diphosphate + [thioredoxin]-disulfide + H2O = a ribonucleoside 5'-diphosphate + [thioredoxin]-dithiol</text>
        <dbReference type="Rhea" id="RHEA:23252"/>
        <dbReference type="Rhea" id="RHEA-COMP:10698"/>
        <dbReference type="Rhea" id="RHEA-COMP:10700"/>
        <dbReference type="ChEBI" id="CHEBI:15377"/>
        <dbReference type="ChEBI" id="CHEBI:29950"/>
        <dbReference type="ChEBI" id="CHEBI:50058"/>
        <dbReference type="ChEBI" id="CHEBI:57930"/>
        <dbReference type="ChEBI" id="CHEBI:73316"/>
        <dbReference type="EC" id="1.17.4.1"/>
    </reaction>
</comment>
<protein>
    <recommendedName>
        <fullName evidence="2">ribonucleoside-diphosphate reductase</fullName>
        <ecNumber evidence="2">1.17.4.1</ecNumber>
    </recommendedName>
</protein>
<evidence type="ECO:0000313" key="7">
    <source>
        <dbReference type="EMBL" id="WXC76339.1"/>
    </source>
</evidence>
<organism evidence="7 8">
    <name type="scientific">Bradyrhizobium septentrionale</name>
    <dbReference type="NCBI Taxonomy" id="1404411"/>
    <lineage>
        <taxon>Bacteria</taxon>
        <taxon>Pseudomonadati</taxon>
        <taxon>Pseudomonadota</taxon>
        <taxon>Alphaproteobacteria</taxon>
        <taxon>Hyphomicrobiales</taxon>
        <taxon>Nitrobacteraceae</taxon>
        <taxon>Bradyrhizobium</taxon>
    </lineage>
</organism>
<dbReference type="Proteomes" id="UP001432046">
    <property type="component" value="Chromosome"/>
</dbReference>
<dbReference type="RefSeq" id="WP_338821435.1">
    <property type="nucleotide sequence ID" value="NZ_CP147708.1"/>
</dbReference>
<keyword evidence="3" id="KW-0237">DNA synthesis</keyword>
<accession>A0ABZ2NPE6</accession>
<evidence type="ECO:0000256" key="5">
    <source>
        <dbReference type="ARBA" id="ARBA00047754"/>
    </source>
</evidence>
<keyword evidence="8" id="KW-1185">Reference proteome</keyword>
<evidence type="ECO:0000259" key="6">
    <source>
        <dbReference type="Pfam" id="PF12637"/>
    </source>
</evidence>
<proteinExistence type="inferred from homology"/>
<dbReference type="EC" id="1.17.4.1" evidence="2"/>
<evidence type="ECO:0000313" key="8">
    <source>
        <dbReference type="Proteomes" id="UP001432046"/>
    </source>
</evidence>
<dbReference type="Pfam" id="PF12637">
    <property type="entry name" value="TSCPD"/>
    <property type="match status" value="1"/>
</dbReference>
<evidence type="ECO:0000256" key="4">
    <source>
        <dbReference type="ARBA" id="ARBA00022741"/>
    </source>
</evidence>
<evidence type="ECO:0000256" key="1">
    <source>
        <dbReference type="ARBA" id="ARBA00007405"/>
    </source>
</evidence>
<name>A0ABZ2NPE6_9BRAD</name>
<dbReference type="EMBL" id="CP147711">
    <property type="protein sequence ID" value="WXC76339.1"/>
    <property type="molecule type" value="Genomic_DNA"/>
</dbReference>
<reference evidence="7" key="1">
    <citation type="journal article" date="2021" name="Int. J. Syst. Evol. Microbiol.">
        <title>Bradyrhizobium septentrionale sp. nov. (sv. septentrionale) and Bradyrhizobium quebecense sp. nov. (sv. septentrionale) associated with legumes native to Canada possess rearranged symbiosis genes and numerous insertion sequences.</title>
        <authorList>
            <person name="Bromfield E.S.P."/>
            <person name="Cloutier S."/>
        </authorList>
    </citation>
    <scope>NUCLEOTIDE SEQUENCE</scope>
    <source>
        <strain evidence="7">5S5</strain>
    </source>
</reference>
<dbReference type="InterPro" id="IPR024434">
    <property type="entry name" value="TSCPD_dom"/>
</dbReference>
<evidence type="ECO:0000256" key="2">
    <source>
        <dbReference type="ARBA" id="ARBA00012274"/>
    </source>
</evidence>